<sequence length="164" mass="18258">MALARPRGELGYIRPKRHECVVRSRPLLARAHGRASARWPWCVRALALGALGPTTGMTARPREPINPLSSSLTLTSISLFFSNSLNSKTHILTNDHSYIAFVCETRLLRIAKCREEGKLLLMRPLLRGSELLETRGEGEMRIFRLTALTIKYILSSGMGLSTDA</sequence>
<comment type="caution">
    <text evidence="1">The sequence shown here is derived from an EMBL/GenBank/DDBJ whole genome shotgun (WGS) entry which is preliminary data.</text>
</comment>
<dbReference type="Proteomes" id="UP001341840">
    <property type="component" value="Unassembled WGS sequence"/>
</dbReference>
<reference evidence="1 2" key="1">
    <citation type="journal article" date="2023" name="Plants (Basel)">
        <title>Bridging the Gap: Combining Genomics and Transcriptomics Approaches to Understand Stylosanthes scabra, an Orphan Legume from the Brazilian Caatinga.</title>
        <authorList>
            <person name="Ferreira-Neto J.R.C."/>
            <person name="da Silva M.D."/>
            <person name="Binneck E."/>
            <person name="de Melo N.F."/>
            <person name="da Silva R.H."/>
            <person name="de Melo A.L.T.M."/>
            <person name="Pandolfi V."/>
            <person name="Bustamante F.O."/>
            <person name="Brasileiro-Vidal A.C."/>
            <person name="Benko-Iseppon A.M."/>
        </authorList>
    </citation>
    <scope>NUCLEOTIDE SEQUENCE [LARGE SCALE GENOMIC DNA]</scope>
    <source>
        <tissue evidence="1">Leaves</tissue>
    </source>
</reference>
<gene>
    <name evidence="1" type="ORF">PIB30_074991</name>
</gene>
<evidence type="ECO:0000313" key="2">
    <source>
        <dbReference type="Proteomes" id="UP001341840"/>
    </source>
</evidence>
<proteinExistence type="predicted"/>
<name>A0ABU6RPN8_9FABA</name>
<dbReference type="EMBL" id="JASCZI010031153">
    <property type="protein sequence ID" value="MED6126088.1"/>
    <property type="molecule type" value="Genomic_DNA"/>
</dbReference>
<keyword evidence="2" id="KW-1185">Reference proteome</keyword>
<accession>A0ABU6RPN8</accession>
<organism evidence="1 2">
    <name type="scientific">Stylosanthes scabra</name>
    <dbReference type="NCBI Taxonomy" id="79078"/>
    <lineage>
        <taxon>Eukaryota</taxon>
        <taxon>Viridiplantae</taxon>
        <taxon>Streptophyta</taxon>
        <taxon>Embryophyta</taxon>
        <taxon>Tracheophyta</taxon>
        <taxon>Spermatophyta</taxon>
        <taxon>Magnoliopsida</taxon>
        <taxon>eudicotyledons</taxon>
        <taxon>Gunneridae</taxon>
        <taxon>Pentapetalae</taxon>
        <taxon>rosids</taxon>
        <taxon>fabids</taxon>
        <taxon>Fabales</taxon>
        <taxon>Fabaceae</taxon>
        <taxon>Papilionoideae</taxon>
        <taxon>50 kb inversion clade</taxon>
        <taxon>dalbergioids sensu lato</taxon>
        <taxon>Dalbergieae</taxon>
        <taxon>Pterocarpus clade</taxon>
        <taxon>Stylosanthes</taxon>
    </lineage>
</organism>
<protein>
    <submittedName>
        <fullName evidence="1">Uncharacterized protein</fullName>
    </submittedName>
</protein>
<evidence type="ECO:0000313" key="1">
    <source>
        <dbReference type="EMBL" id="MED6126088.1"/>
    </source>
</evidence>